<name>A0A382KJU5_9ZZZZ</name>
<evidence type="ECO:0008006" key="3">
    <source>
        <dbReference type="Google" id="ProtNLM"/>
    </source>
</evidence>
<evidence type="ECO:0000256" key="1">
    <source>
        <dbReference type="SAM" id="MobiDB-lite"/>
    </source>
</evidence>
<accession>A0A382KJU5</accession>
<feature type="region of interest" description="Disordered" evidence="1">
    <location>
        <begin position="156"/>
        <end position="182"/>
    </location>
</feature>
<dbReference type="Gene3D" id="3.40.50.150">
    <property type="entry name" value="Vaccinia Virus protein VP39"/>
    <property type="match status" value="1"/>
</dbReference>
<dbReference type="AlphaFoldDB" id="A0A382KJU5"/>
<dbReference type="InterPro" id="IPR029063">
    <property type="entry name" value="SAM-dependent_MTases_sf"/>
</dbReference>
<proteinExistence type="predicted"/>
<organism evidence="2">
    <name type="scientific">marine metagenome</name>
    <dbReference type="NCBI Taxonomy" id="408172"/>
    <lineage>
        <taxon>unclassified sequences</taxon>
        <taxon>metagenomes</taxon>
        <taxon>ecological metagenomes</taxon>
    </lineage>
</organism>
<reference evidence="2" key="1">
    <citation type="submission" date="2018-05" db="EMBL/GenBank/DDBJ databases">
        <authorList>
            <person name="Lanie J.A."/>
            <person name="Ng W.-L."/>
            <person name="Kazmierczak K.M."/>
            <person name="Andrzejewski T.M."/>
            <person name="Davidsen T.M."/>
            <person name="Wayne K.J."/>
            <person name="Tettelin H."/>
            <person name="Glass J.I."/>
            <person name="Rusch D."/>
            <person name="Podicherti R."/>
            <person name="Tsui H.-C.T."/>
            <person name="Winkler M.E."/>
        </authorList>
    </citation>
    <scope>NUCLEOTIDE SEQUENCE</scope>
</reference>
<protein>
    <recommendedName>
        <fullName evidence="3">Methyltransferase domain-containing protein</fullName>
    </recommendedName>
</protein>
<evidence type="ECO:0000313" key="2">
    <source>
        <dbReference type="EMBL" id="SVC25194.1"/>
    </source>
</evidence>
<dbReference type="EMBL" id="UINC01081391">
    <property type="protein sequence ID" value="SVC25194.1"/>
    <property type="molecule type" value="Genomic_DNA"/>
</dbReference>
<dbReference type="SUPFAM" id="SSF53335">
    <property type="entry name" value="S-adenosyl-L-methionine-dependent methyltransferases"/>
    <property type="match status" value="1"/>
</dbReference>
<dbReference type="CDD" id="cd02440">
    <property type="entry name" value="AdoMet_MTases"/>
    <property type="match status" value="1"/>
</dbReference>
<sequence>MKDGRRALQCRRYTRRNPEGAERDGKDINNLSLANLAPVDEFHMSGREATLELVDRAELKAGLRVLDVGCGIDDSVRHLAVEHECHVSGLNLTPEYVDTAKEKFGNVIRNLQDKRITVLQAVLEKSQEFFSPLSLHHDPPIGRHIIRVTGGYGPRTKGTVRHPFQPNLDQYNPAPPELVRSR</sequence>
<gene>
    <name evidence="2" type="ORF">METZ01_LOCUS278048</name>
</gene>